<dbReference type="OrthoDB" id="10505335at2759"/>
<evidence type="ECO:0000313" key="1">
    <source>
        <dbReference type="EMBL" id="OMO52150.1"/>
    </source>
</evidence>
<dbReference type="AlphaFoldDB" id="A0A1R3G2A8"/>
<keyword evidence="2" id="KW-1185">Reference proteome</keyword>
<accession>A0A1R3G2A8</accession>
<comment type="caution">
    <text evidence="1">The sequence shown here is derived from an EMBL/GenBank/DDBJ whole genome shotgun (WGS) entry which is preliminary data.</text>
</comment>
<proteinExistence type="predicted"/>
<name>A0A1R3G2A8_9ROSI</name>
<dbReference type="EMBL" id="AWUE01023913">
    <property type="protein sequence ID" value="OMO52150.1"/>
    <property type="molecule type" value="Genomic_DNA"/>
</dbReference>
<protein>
    <submittedName>
        <fullName evidence="1">ABC transporter A family member 1</fullName>
    </submittedName>
</protein>
<evidence type="ECO:0000313" key="2">
    <source>
        <dbReference type="Proteomes" id="UP000187203"/>
    </source>
</evidence>
<dbReference type="Proteomes" id="UP000187203">
    <property type="component" value="Unassembled WGS sequence"/>
</dbReference>
<sequence length="117" mass="12469">MPTKPQTQQPNPDDFLAHITAAGPAKFDDLQSSLDAKYDSLSTSISAHSSCLHNINLQLAKLEKSPSSLELPSVLGSIHTLASSSSQLPLPPENFSTKPPKITLSIFDGTNPLDGLF</sequence>
<organism evidence="1 2">
    <name type="scientific">Corchorus olitorius</name>
    <dbReference type="NCBI Taxonomy" id="93759"/>
    <lineage>
        <taxon>Eukaryota</taxon>
        <taxon>Viridiplantae</taxon>
        <taxon>Streptophyta</taxon>
        <taxon>Embryophyta</taxon>
        <taxon>Tracheophyta</taxon>
        <taxon>Spermatophyta</taxon>
        <taxon>Magnoliopsida</taxon>
        <taxon>eudicotyledons</taxon>
        <taxon>Gunneridae</taxon>
        <taxon>Pentapetalae</taxon>
        <taxon>rosids</taxon>
        <taxon>malvids</taxon>
        <taxon>Malvales</taxon>
        <taxon>Malvaceae</taxon>
        <taxon>Grewioideae</taxon>
        <taxon>Apeibeae</taxon>
        <taxon>Corchorus</taxon>
    </lineage>
</organism>
<gene>
    <name evidence="1" type="ORF">COLO4_37393</name>
</gene>
<reference evidence="2" key="1">
    <citation type="submission" date="2013-09" db="EMBL/GenBank/DDBJ databases">
        <title>Corchorus olitorius genome sequencing.</title>
        <authorList>
            <person name="Alam M."/>
            <person name="Haque M.S."/>
            <person name="Islam M.S."/>
            <person name="Emdad E.M."/>
            <person name="Islam M.M."/>
            <person name="Ahmed B."/>
            <person name="Halim A."/>
            <person name="Hossen Q.M.M."/>
            <person name="Hossain M.Z."/>
            <person name="Ahmed R."/>
            <person name="Khan M.M."/>
            <person name="Islam R."/>
            <person name="Rashid M.M."/>
            <person name="Khan S.A."/>
            <person name="Rahman M.S."/>
            <person name="Alam M."/>
            <person name="Yahiya A.S."/>
            <person name="Khan M.S."/>
            <person name="Azam M.S."/>
            <person name="Haque T."/>
            <person name="Lashkar M.Z.H."/>
            <person name="Akhand A.I."/>
            <person name="Morshed G."/>
            <person name="Roy S."/>
            <person name="Uddin K.S."/>
            <person name="Rabeya T."/>
            <person name="Hossain A.S."/>
            <person name="Chowdhury A."/>
            <person name="Snigdha A.R."/>
            <person name="Mortoza M.S."/>
            <person name="Matin S.A."/>
            <person name="Hoque S.M.E."/>
            <person name="Islam M.K."/>
            <person name="Roy D.K."/>
            <person name="Haider R."/>
            <person name="Moosa M.M."/>
            <person name="Elias S.M."/>
            <person name="Hasan A.M."/>
            <person name="Jahan S."/>
            <person name="Shafiuddin M."/>
            <person name="Mahmood N."/>
            <person name="Shommy N.S."/>
        </authorList>
    </citation>
    <scope>NUCLEOTIDE SEQUENCE [LARGE SCALE GENOMIC DNA]</scope>
    <source>
        <strain evidence="2">cv. O-4</strain>
    </source>
</reference>